<organism evidence="1">
    <name type="scientific">Leptolyngbya sp. NK1-12</name>
    <dbReference type="NCBI Taxonomy" id="2547451"/>
    <lineage>
        <taxon>Bacteria</taxon>
        <taxon>Bacillati</taxon>
        <taxon>Cyanobacteriota</taxon>
        <taxon>Cyanophyceae</taxon>
        <taxon>Leptolyngbyales</taxon>
        <taxon>Leptolyngbyaceae</taxon>
        <taxon>Leptolyngbya group</taxon>
        <taxon>Leptolyngbya</taxon>
    </lineage>
</organism>
<dbReference type="AlphaFoldDB" id="A0AA96WHD5"/>
<dbReference type="RefSeq" id="WP_316432299.1">
    <property type="nucleotide sequence ID" value="NZ_CP053586.1"/>
</dbReference>
<protein>
    <submittedName>
        <fullName evidence="1">Uncharacterized protein</fullName>
    </submittedName>
</protein>
<name>A0AA96WHD5_9CYAN</name>
<evidence type="ECO:0000313" key="1">
    <source>
        <dbReference type="EMBL" id="WNZ26107.1"/>
    </source>
</evidence>
<gene>
    <name evidence="1" type="ORF">HJG54_26955</name>
</gene>
<dbReference type="EMBL" id="CP053586">
    <property type="protein sequence ID" value="WNZ26107.1"/>
    <property type="molecule type" value="Genomic_DNA"/>
</dbReference>
<proteinExistence type="predicted"/>
<reference evidence="1" key="1">
    <citation type="submission" date="2020-05" db="EMBL/GenBank/DDBJ databases">
        <authorList>
            <person name="Zhu T."/>
            <person name="Keshari N."/>
            <person name="Lu X."/>
        </authorList>
    </citation>
    <scope>NUCLEOTIDE SEQUENCE</scope>
    <source>
        <strain evidence="1">NK1-12</strain>
    </source>
</reference>
<accession>A0AA96WHD5</accession>
<sequence length="196" mass="22019">MNATVNVDTQKFFNDFATTFDLSEVEMRLQQQGWQPAQVIQAIQRCQQFLALSLAYPHLSMVPDRQTDAVIHMLDEMTPHQDLLQIGEVQFVHSPGLGTRGVEDRQQWQFKFQRTRRLYAAHFGPSTNPTTNPQMSLQAACCYIIDVKSSDSIAVGYDDDLIAMCELMASEPSSKTALAAGCEIFPASCEILELRL</sequence>